<feature type="compositionally biased region" description="Polar residues" evidence="7">
    <location>
        <begin position="47"/>
        <end position="83"/>
    </location>
</feature>
<feature type="transmembrane region" description="Helical" evidence="8">
    <location>
        <begin position="162"/>
        <end position="184"/>
    </location>
</feature>
<feature type="binding site" evidence="6">
    <location>
        <position position="364"/>
    </location>
    <ligand>
        <name>Zn(2+)</name>
        <dbReference type="ChEBI" id="CHEBI:29105"/>
    </ligand>
</feature>
<feature type="transmembrane region" description="Helical" evidence="8">
    <location>
        <begin position="329"/>
        <end position="346"/>
    </location>
</feature>
<dbReference type="EMBL" id="PTQR01000013">
    <property type="protein sequence ID" value="TKX26370.1"/>
    <property type="molecule type" value="Genomic_DNA"/>
</dbReference>
<feature type="compositionally biased region" description="Pro residues" evidence="7">
    <location>
        <begin position="24"/>
        <end position="35"/>
    </location>
</feature>
<evidence type="ECO:0000256" key="3">
    <source>
        <dbReference type="ARBA" id="ARBA00022692"/>
    </source>
</evidence>
<feature type="binding site" evidence="6">
    <location>
        <position position="368"/>
    </location>
    <ligand>
        <name>Zn(2+)</name>
        <dbReference type="ChEBI" id="CHEBI:29105"/>
    </ligand>
</feature>
<evidence type="ECO:0000256" key="5">
    <source>
        <dbReference type="ARBA" id="ARBA00023136"/>
    </source>
</evidence>
<gene>
    <name evidence="9" type="ORF">C1H76_1332</name>
</gene>
<dbReference type="PANTHER" id="PTHR20855">
    <property type="entry name" value="ADIPOR/PROGESTIN RECEPTOR-RELATED"/>
    <property type="match status" value="1"/>
</dbReference>
<comment type="caution">
    <text evidence="9">The sequence shown here is derived from an EMBL/GenBank/DDBJ whole genome shotgun (WGS) entry which is preliminary data.</text>
</comment>
<dbReference type="GO" id="GO:0016020">
    <property type="term" value="C:membrane"/>
    <property type="evidence" value="ECO:0007669"/>
    <property type="project" value="UniProtKB-SubCell"/>
</dbReference>
<keyword evidence="9" id="KW-0675">Receptor</keyword>
<evidence type="ECO:0000256" key="8">
    <source>
        <dbReference type="SAM" id="Phobius"/>
    </source>
</evidence>
<feature type="transmembrane region" description="Helical" evidence="8">
    <location>
        <begin position="297"/>
        <end position="317"/>
    </location>
</feature>
<feature type="transmembrane region" description="Helical" evidence="8">
    <location>
        <begin position="267"/>
        <end position="285"/>
    </location>
</feature>
<feature type="binding site" evidence="6">
    <location>
        <position position="217"/>
    </location>
    <ligand>
        <name>Zn(2+)</name>
        <dbReference type="ChEBI" id="CHEBI:29105"/>
    </ligand>
</feature>
<dbReference type="InterPro" id="IPR004254">
    <property type="entry name" value="AdipoR/HlyIII-related"/>
</dbReference>
<keyword evidence="3 8" id="KW-0812">Transmembrane</keyword>
<evidence type="ECO:0000256" key="7">
    <source>
        <dbReference type="SAM" id="MobiDB-lite"/>
    </source>
</evidence>
<feature type="transmembrane region" description="Helical" evidence="8">
    <location>
        <begin position="196"/>
        <end position="215"/>
    </location>
</feature>
<keyword evidence="4 8" id="KW-1133">Transmembrane helix</keyword>
<feature type="region of interest" description="Disordered" evidence="7">
    <location>
        <begin position="1"/>
        <end position="94"/>
    </location>
</feature>
<accession>A0A4U7B9S2</accession>
<dbReference type="GO" id="GO:0006882">
    <property type="term" value="P:intracellular zinc ion homeostasis"/>
    <property type="evidence" value="ECO:0007669"/>
    <property type="project" value="TreeGrafter"/>
</dbReference>
<reference evidence="9 10" key="1">
    <citation type="submission" date="2018-02" db="EMBL/GenBank/DDBJ databases">
        <title>Draft genome sequences of Elsinoe sp., causing black scab on jojoba.</title>
        <authorList>
            <person name="Stodart B."/>
            <person name="Jeffress S."/>
            <person name="Ash G."/>
            <person name="Arun Chinnappa K."/>
        </authorList>
    </citation>
    <scope>NUCLEOTIDE SEQUENCE [LARGE SCALE GENOMIC DNA]</scope>
    <source>
        <strain evidence="9 10">Hillstone_2</strain>
    </source>
</reference>
<keyword evidence="6" id="KW-0479">Metal-binding</keyword>
<protein>
    <submittedName>
        <fullName evidence="9">Putative ADIPOR-like receptor 3</fullName>
    </submittedName>
</protein>
<comment type="subcellular location">
    <subcellularLocation>
        <location evidence="1">Membrane</location>
        <topology evidence="1">Multi-pass membrane protein</topology>
    </subcellularLocation>
</comment>
<comment type="similarity">
    <text evidence="2">Belongs to the ADIPOR family.</text>
</comment>
<organism evidence="9 10">
    <name type="scientific">Elsinoe australis</name>
    <dbReference type="NCBI Taxonomy" id="40998"/>
    <lineage>
        <taxon>Eukaryota</taxon>
        <taxon>Fungi</taxon>
        <taxon>Dikarya</taxon>
        <taxon>Ascomycota</taxon>
        <taxon>Pezizomycotina</taxon>
        <taxon>Dothideomycetes</taxon>
        <taxon>Dothideomycetidae</taxon>
        <taxon>Myriangiales</taxon>
        <taxon>Elsinoaceae</taxon>
        <taxon>Elsinoe</taxon>
    </lineage>
</organism>
<proteinExistence type="inferred from homology"/>
<dbReference type="Proteomes" id="UP000308133">
    <property type="component" value="Unassembled WGS sequence"/>
</dbReference>
<dbReference type="PANTHER" id="PTHR20855:SF52">
    <property type="entry name" value="ADIPONECTIN RECEPTOR PROTEIN"/>
    <property type="match status" value="1"/>
</dbReference>
<feature type="transmembrane region" description="Helical" evidence="8">
    <location>
        <begin position="235"/>
        <end position="255"/>
    </location>
</feature>
<dbReference type="GO" id="GO:0046872">
    <property type="term" value="F:metal ion binding"/>
    <property type="evidence" value="ECO:0007669"/>
    <property type="project" value="UniProtKB-KW"/>
</dbReference>
<name>A0A4U7B9S2_9PEZI</name>
<evidence type="ECO:0000256" key="1">
    <source>
        <dbReference type="ARBA" id="ARBA00004141"/>
    </source>
</evidence>
<keyword evidence="6" id="KW-0862">Zinc</keyword>
<evidence type="ECO:0000256" key="4">
    <source>
        <dbReference type="ARBA" id="ARBA00022989"/>
    </source>
</evidence>
<evidence type="ECO:0000256" key="6">
    <source>
        <dbReference type="PIRSR" id="PIRSR604254-1"/>
    </source>
</evidence>
<dbReference type="GO" id="GO:0038023">
    <property type="term" value="F:signaling receptor activity"/>
    <property type="evidence" value="ECO:0007669"/>
    <property type="project" value="TreeGrafter"/>
</dbReference>
<evidence type="ECO:0000256" key="2">
    <source>
        <dbReference type="ARBA" id="ARBA00007018"/>
    </source>
</evidence>
<dbReference type="AlphaFoldDB" id="A0A4U7B9S2"/>
<keyword evidence="5 8" id="KW-0472">Membrane</keyword>
<feature type="transmembrane region" description="Helical" evidence="8">
    <location>
        <begin position="366"/>
        <end position="386"/>
    </location>
</feature>
<sequence length="393" mass="43333">MPSRRKSPGPLGPSPSRATTKPTSPLPSPSLPLTPRPILRKKKSVTFHPSTKKSASQQNTPNLDTGNWSSASAATSAGLQSIPTHPDGSAASSSTTLNLDPFPAYSDPYYSFWRKPKLLDYSHLPPWRLDNSHILSSYRPQTFSHLSSLPSLFYLHNESCNIWSHLLGLIFFLIFGTVFLISTLPSQYPTHSPSDFYAFLCFFSGISVCLLASTFFHLFHDVGPAEAKIWNGIDYAGIVACIWGSFVAALHFGFGDDHVAMRRRYEGMITLLCVLCTAVSVVPGFRTPKWRPARTAMFVAMGLSAVVPVGHGLWIYGVEELEKRMGLSWCVRQGVLYVAGAGLYAARIPERWAPGRFDIWGASHQIFHVLVVFAAAAHLKGLLLALDYKYSAR</sequence>
<dbReference type="Pfam" id="PF03006">
    <property type="entry name" value="HlyIII"/>
    <property type="match status" value="1"/>
</dbReference>
<evidence type="ECO:0000313" key="10">
    <source>
        <dbReference type="Proteomes" id="UP000308133"/>
    </source>
</evidence>
<evidence type="ECO:0000313" key="9">
    <source>
        <dbReference type="EMBL" id="TKX26370.1"/>
    </source>
</evidence>